<dbReference type="AlphaFoldDB" id="A0A024GFY5"/>
<evidence type="ECO:0000256" key="1">
    <source>
        <dbReference type="ARBA" id="ARBA00004496"/>
    </source>
</evidence>
<dbReference type="PANTHER" id="PTHR21635">
    <property type="entry name" value="LEUCINE ZIPPER TRANSCRIPTION FACTOR LIKE"/>
    <property type="match status" value="1"/>
</dbReference>
<comment type="subunit">
    <text evidence="7">Self-associates. Interacts with BBS9; the interaction mediates the association of LZTL1 with the BBsome complex and regulates BBSome ciliary trafficking.</text>
</comment>
<keyword evidence="5 8" id="KW-0175">Coiled coil</keyword>
<dbReference type="InterPro" id="IPR026157">
    <property type="entry name" value="LZTFL1"/>
</dbReference>
<evidence type="ECO:0000256" key="8">
    <source>
        <dbReference type="SAM" id="Coils"/>
    </source>
</evidence>
<protein>
    <recommendedName>
        <fullName evidence="3">Leucine zipper transcription factor-like protein 1</fullName>
    </recommendedName>
</protein>
<organism evidence="9 10">
    <name type="scientific">Albugo candida</name>
    <dbReference type="NCBI Taxonomy" id="65357"/>
    <lineage>
        <taxon>Eukaryota</taxon>
        <taxon>Sar</taxon>
        <taxon>Stramenopiles</taxon>
        <taxon>Oomycota</taxon>
        <taxon>Peronosporomycetes</taxon>
        <taxon>Albuginales</taxon>
        <taxon>Albuginaceae</taxon>
        <taxon>Albugo</taxon>
    </lineage>
</organism>
<comment type="caution">
    <text evidence="9">The sequence shown here is derived from an EMBL/GenBank/DDBJ whole genome shotgun (WGS) entry which is preliminary data.</text>
</comment>
<dbReference type="Proteomes" id="UP000053237">
    <property type="component" value="Unassembled WGS sequence"/>
</dbReference>
<proteinExistence type="inferred from homology"/>
<reference evidence="9 10" key="1">
    <citation type="submission" date="2012-05" db="EMBL/GenBank/DDBJ databases">
        <title>Recombination and specialization in a pathogen metapopulation.</title>
        <authorList>
            <person name="Gardiner A."/>
            <person name="Kemen E."/>
            <person name="Schultz-Larsen T."/>
            <person name="MacLean D."/>
            <person name="Van Oosterhout C."/>
            <person name="Jones J.D.G."/>
        </authorList>
    </citation>
    <scope>NUCLEOTIDE SEQUENCE [LARGE SCALE GENOMIC DNA]</scope>
    <source>
        <strain evidence="9 10">Ac Nc2</strain>
    </source>
</reference>
<dbReference type="InParanoid" id="A0A024GFY5"/>
<evidence type="ECO:0000256" key="5">
    <source>
        <dbReference type="ARBA" id="ARBA00023054"/>
    </source>
</evidence>
<evidence type="ECO:0000256" key="7">
    <source>
        <dbReference type="ARBA" id="ARBA00026004"/>
    </source>
</evidence>
<dbReference type="Pfam" id="PF15294">
    <property type="entry name" value="Leu_zip"/>
    <property type="match status" value="1"/>
</dbReference>
<evidence type="ECO:0000313" key="9">
    <source>
        <dbReference type="EMBL" id="CCI45618.1"/>
    </source>
</evidence>
<evidence type="ECO:0000256" key="4">
    <source>
        <dbReference type="ARBA" id="ARBA00022490"/>
    </source>
</evidence>
<dbReference type="EMBL" id="CAIX01000103">
    <property type="protein sequence ID" value="CCI45618.1"/>
    <property type="molecule type" value="Genomic_DNA"/>
</dbReference>
<evidence type="ECO:0000256" key="6">
    <source>
        <dbReference type="ARBA" id="ARBA00024898"/>
    </source>
</evidence>
<comment type="function">
    <text evidence="6">Regulates ciliary localization of the BBSome complex. Together with the BBSome complex, controls SMO ciliary trafficking and contributes to the sonic hedgehog (SHH) pathway regulation. May play a role in neurite outgrowth. May have tumor suppressor function.</text>
</comment>
<comment type="similarity">
    <text evidence="2">Belongs to the LZTFL1 family.</text>
</comment>
<dbReference type="GO" id="GO:0005737">
    <property type="term" value="C:cytoplasm"/>
    <property type="evidence" value="ECO:0007669"/>
    <property type="project" value="UniProtKB-SubCell"/>
</dbReference>
<feature type="coiled-coil region" evidence="8">
    <location>
        <begin position="158"/>
        <end position="226"/>
    </location>
</feature>
<dbReference type="GO" id="GO:1903565">
    <property type="term" value="P:negative regulation of protein localization to cilium"/>
    <property type="evidence" value="ECO:0007669"/>
    <property type="project" value="TreeGrafter"/>
</dbReference>
<gene>
    <name evidence="9" type="ORF">BN9_065150</name>
</gene>
<dbReference type="PANTHER" id="PTHR21635:SF0">
    <property type="entry name" value="LEUCINE ZIPPER TRANSCRIPTION FACTOR-LIKE PROTEIN 1"/>
    <property type="match status" value="1"/>
</dbReference>
<accession>A0A024GFY5</accession>
<dbReference type="STRING" id="65357.A0A024GFY5"/>
<keyword evidence="4" id="KW-0963">Cytoplasm</keyword>
<evidence type="ECO:0000313" key="10">
    <source>
        <dbReference type="Proteomes" id="UP000053237"/>
    </source>
</evidence>
<sequence length="227" mass="26634">MSVNLTQSHQKELEHFLQLFRSRVTKHLQTIEAEFEDLQSDRLSADDVYNQKDIYDALQLLLFAVKSNVQIEMRELINMNALLLKQAMETAQKHKIDLTLDIGAVENRGMDRGLVIDCMTRIRSVELLNRVERLDVAEWTSNCKSIAALDERKASPKVSSTELSLHRSEDRIRELESQLRNNEQHISKSKQFQAMRQIIDKKNEQLRVLRERLQRYESDNEQLIEDD</sequence>
<evidence type="ECO:0000256" key="2">
    <source>
        <dbReference type="ARBA" id="ARBA00008868"/>
    </source>
</evidence>
<keyword evidence="10" id="KW-1185">Reference proteome</keyword>
<comment type="subcellular location">
    <subcellularLocation>
        <location evidence="1">Cytoplasm</location>
    </subcellularLocation>
</comment>
<name>A0A024GFY5_9STRA</name>
<evidence type="ECO:0000256" key="3">
    <source>
        <dbReference type="ARBA" id="ARBA00018920"/>
    </source>
</evidence>